<keyword evidence="5" id="KW-0813">Transport</keyword>
<evidence type="ECO:0000256" key="2">
    <source>
        <dbReference type="ARBA" id="ARBA00008520"/>
    </source>
</evidence>
<evidence type="ECO:0000256" key="5">
    <source>
        <dbReference type="ARBA" id="ARBA00022448"/>
    </source>
</evidence>
<sequence>MSLIKSAVLAAAGVLLAHGQAMAEQVTLNWSLWDWDKVAYYKPLISAYEAAHPDVKIEHTDLGSADYNQMVMTQLTGSGGDIDIVSIKDVPGYAQMVNTGRLLNLADIRPADTSGYGGLIESLTVDGGIYGLPMRTDFWIVYYNKDAFDAAGVPYPTNDMTWTQFDETARAVTKGFGPDKIFGAHLHTWRSTVQLPAIQSGEHTLVAKDYGFLKPWYERALALQEDGIVRSYASLKTSQTHYSGPWFASEIAMLPMGTWFIGTQIAKVASGESTAKNWGIVKFPHPEGIAAGATAGQVTSLGVNANSKQIDAAKDFVAWVSGPEGAAIVAGTGTVPALRDEKSVKLIASTPGFPADPASAGALTTTATYLEMPVDLKAAEYELVLNRVHDAIMTNNTPIDDGIAEMNAGVADIN</sequence>
<reference evidence="10 11" key="1">
    <citation type="submission" date="2020-02" db="EMBL/GenBank/DDBJ databases">
        <title>Genome sequence of strain CCNWXJ40-4.</title>
        <authorList>
            <person name="Gao J."/>
            <person name="Sun J."/>
        </authorList>
    </citation>
    <scope>NUCLEOTIDE SEQUENCE [LARGE SCALE GENOMIC DNA]</scope>
    <source>
        <strain evidence="10 11">CCNWXJ 40-4</strain>
    </source>
</reference>
<proteinExistence type="inferred from homology"/>
<comment type="subunit">
    <text evidence="3">The complex is composed of two ATP-binding proteins (UgpC), two transmembrane proteins (UgpA and UgpE) and a solute-binding protein (UgpB).</text>
</comment>
<comment type="caution">
    <text evidence="10">The sequence shown here is derived from an EMBL/GenBank/DDBJ whole genome shotgun (WGS) entry which is preliminary data.</text>
</comment>
<dbReference type="Gene3D" id="3.40.190.10">
    <property type="entry name" value="Periplasmic binding protein-like II"/>
    <property type="match status" value="1"/>
</dbReference>
<evidence type="ECO:0000256" key="8">
    <source>
        <dbReference type="ARBA" id="ARBA00034473"/>
    </source>
</evidence>
<dbReference type="InterPro" id="IPR050490">
    <property type="entry name" value="Bact_solute-bd_prot1"/>
</dbReference>
<comment type="similarity">
    <text evidence="2">Belongs to the bacterial solute-binding protein 1 family.</text>
</comment>
<dbReference type="Proteomes" id="UP001642900">
    <property type="component" value="Unassembled WGS sequence"/>
</dbReference>
<evidence type="ECO:0000313" key="11">
    <source>
        <dbReference type="Proteomes" id="UP001642900"/>
    </source>
</evidence>
<dbReference type="EMBL" id="JAAKZF010000022">
    <property type="protein sequence ID" value="NGO52805.1"/>
    <property type="molecule type" value="Genomic_DNA"/>
</dbReference>
<protein>
    <recommendedName>
        <fullName evidence="4">sn-glycerol-3-phosphate-binding periplasmic protein UgpB</fullName>
    </recommendedName>
</protein>
<dbReference type="SUPFAM" id="SSF53850">
    <property type="entry name" value="Periplasmic binding protein-like II"/>
    <property type="match status" value="1"/>
</dbReference>
<comment type="function">
    <text evidence="8">Part of the ABC transporter complex UgpBAEC involved in sn-glycerol-3-phosphate (G3P) import. Binds G3P.</text>
</comment>
<evidence type="ECO:0000256" key="3">
    <source>
        <dbReference type="ARBA" id="ARBA00011557"/>
    </source>
</evidence>
<evidence type="ECO:0000256" key="6">
    <source>
        <dbReference type="ARBA" id="ARBA00022729"/>
    </source>
</evidence>
<dbReference type="Pfam" id="PF01547">
    <property type="entry name" value="SBP_bac_1"/>
    <property type="match status" value="1"/>
</dbReference>
<keyword evidence="7" id="KW-0574">Periplasm</keyword>
<evidence type="ECO:0000256" key="1">
    <source>
        <dbReference type="ARBA" id="ARBA00004418"/>
    </source>
</evidence>
<keyword evidence="11" id="KW-1185">Reference proteome</keyword>
<dbReference type="AlphaFoldDB" id="A0A6G4WDC3"/>
<dbReference type="GO" id="GO:0042597">
    <property type="term" value="C:periplasmic space"/>
    <property type="evidence" value="ECO:0007669"/>
    <property type="project" value="UniProtKB-SubCell"/>
</dbReference>
<keyword evidence="6 9" id="KW-0732">Signal</keyword>
<dbReference type="InterPro" id="IPR006059">
    <property type="entry name" value="SBP"/>
</dbReference>
<gene>
    <name evidence="10" type="ORF">G6N73_16745</name>
</gene>
<feature type="signal peptide" evidence="9">
    <location>
        <begin position="1"/>
        <end position="23"/>
    </location>
</feature>
<feature type="chain" id="PRO_5026349921" description="sn-glycerol-3-phosphate-binding periplasmic protein UgpB" evidence="9">
    <location>
        <begin position="24"/>
        <end position="414"/>
    </location>
</feature>
<evidence type="ECO:0000256" key="4">
    <source>
        <dbReference type="ARBA" id="ARBA00017470"/>
    </source>
</evidence>
<dbReference type="PANTHER" id="PTHR43649">
    <property type="entry name" value="ARABINOSE-BINDING PROTEIN-RELATED"/>
    <property type="match status" value="1"/>
</dbReference>
<organism evidence="10 11">
    <name type="scientific">Allomesorhizobium camelthorni</name>
    <dbReference type="NCBI Taxonomy" id="475069"/>
    <lineage>
        <taxon>Bacteria</taxon>
        <taxon>Pseudomonadati</taxon>
        <taxon>Pseudomonadota</taxon>
        <taxon>Alphaproteobacteria</taxon>
        <taxon>Hyphomicrobiales</taxon>
        <taxon>Phyllobacteriaceae</taxon>
        <taxon>Allomesorhizobium</taxon>
    </lineage>
</organism>
<evidence type="ECO:0000313" key="10">
    <source>
        <dbReference type="EMBL" id="NGO52805.1"/>
    </source>
</evidence>
<dbReference type="PANTHER" id="PTHR43649:SF31">
    <property type="entry name" value="SN-GLYCEROL-3-PHOSPHATE-BINDING PERIPLASMIC PROTEIN UGPB"/>
    <property type="match status" value="1"/>
</dbReference>
<comment type="subcellular location">
    <subcellularLocation>
        <location evidence="1">Periplasm</location>
    </subcellularLocation>
</comment>
<name>A0A6G4WDC3_9HYPH</name>
<accession>A0A6G4WDC3</accession>
<evidence type="ECO:0000256" key="7">
    <source>
        <dbReference type="ARBA" id="ARBA00022764"/>
    </source>
</evidence>
<evidence type="ECO:0000256" key="9">
    <source>
        <dbReference type="SAM" id="SignalP"/>
    </source>
</evidence>